<dbReference type="Gene3D" id="3.40.50.300">
    <property type="entry name" value="P-loop containing nucleotide triphosphate hydrolases"/>
    <property type="match status" value="1"/>
</dbReference>
<dbReference type="Pfam" id="PF05621">
    <property type="entry name" value="TniB"/>
    <property type="match status" value="1"/>
</dbReference>
<dbReference type="Proteomes" id="UP001410394">
    <property type="component" value="Unassembled WGS sequence"/>
</dbReference>
<evidence type="ECO:0000313" key="1">
    <source>
        <dbReference type="EMBL" id="MEN3066917.1"/>
    </source>
</evidence>
<proteinExistence type="predicted"/>
<keyword evidence="2" id="KW-1185">Reference proteome</keyword>
<dbReference type="EMBL" id="JBDIVE010000001">
    <property type="protein sequence ID" value="MEN3066917.1"/>
    <property type="molecule type" value="Genomic_DNA"/>
</dbReference>
<comment type="caution">
    <text evidence="1">The sequence shown here is derived from an EMBL/GenBank/DDBJ whole genome shotgun (WGS) entry which is preliminary data.</text>
</comment>
<evidence type="ECO:0000313" key="2">
    <source>
        <dbReference type="Proteomes" id="UP001410394"/>
    </source>
</evidence>
<dbReference type="PANTHER" id="PTHR35894:SF1">
    <property type="entry name" value="PHOSPHORIBULOKINASE _ URIDINE KINASE FAMILY"/>
    <property type="match status" value="1"/>
</dbReference>
<dbReference type="RefSeq" id="WP_345917688.1">
    <property type="nucleotide sequence ID" value="NZ_JBDIVE010000001.1"/>
</dbReference>
<dbReference type="SUPFAM" id="SSF52540">
    <property type="entry name" value="P-loop containing nucleoside triphosphate hydrolases"/>
    <property type="match status" value="1"/>
</dbReference>
<protein>
    <submittedName>
        <fullName evidence="1">TniB family NTP-binding protein</fullName>
    </submittedName>
</protein>
<dbReference type="InterPro" id="IPR027417">
    <property type="entry name" value="P-loop_NTPase"/>
</dbReference>
<reference evidence="1 2" key="1">
    <citation type="journal article" date="2018" name="Int. J. Syst. Evol. Microbiol.">
        <title>Uliginosibacterium sediminicola sp. nov., isolated from freshwater sediment.</title>
        <authorList>
            <person name="Hwang W.M."/>
            <person name="Kim S.M."/>
            <person name="Kang K."/>
            <person name="Ahn T.Y."/>
        </authorList>
    </citation>
    <scope>NUCLEOTIDE SEQUENCE [LARGE SCALE GENOMIC DNA]</scope>
    <source>
        <strain evidence="1 2">M1-21</strain>
    </source>
</reference>
<accession>A0ABU9YT79</accession>
<sequence>MGGGDCQTPSLLDSLEFNVAPQTPQALRAAAMRGLPAARAEFVRSVSINVDDFRVGARFMEGLLNRARRSKSPGGLWILGHGGQGKSFLLDAFSRRHPPVDTTKWRQCEVMLIPLRSRPSKSDILLTIMLILGINPGMLKYQNNSDLEKIVVDAMSHCGVRVILFDESQHLWLSTTGKINRSADRLGGEVGDFLKELYDKTGIAFVFAGTPGLEVVVNSDSQANTRWAGVLHLKPFENDAKFSALLEALDDSLPMEERSNLAEPELLSMIHQATQGNFRRLKNLLAEAVFLAASAEERRVRKQHLADAFFEISCAEATPFGHAS</sequence>
<organism evidence="1 2">
    <name type="scientific">Uliginosibacterium sediminicola</name>
    <dbReference type="NCBI Taxonomy" id="2024550"/>
    <lineage>
        <taxon>Bacteria</taxon>
        <taxon>Pseudomonadati</taxon>
        <taxon>Pseudomonadota</taxon>
        <taxon>Betaproteobacteria</taxon>
        <taxon>Rhodocyclales</taxon>
        <taxon>Zoogloeaceae</taxon>
        <taxon>Uliginosibacterium</taxon>
    </lineage>
</organism>
<dbReference type="PANTHER" id="PTHR35894">
    <property type="entry name" value="GENERAL SECRETION PATHWAY PROTEIN A-RELATED"/>
    <property type="match status" value="1"/>
</dbReference>
<dbReference type="InterPro" id="IPR052026">
    <property type="entry name" value="ExeA_AAA_ATPase_DNA-bind"/>
</dbReference>
<dbReference type="InterPro" id="IPR008868">
    <property type="entry name" value="TniB"/>
</dbReference>
<gene>
    <name evidence="1" type="ORF">ABDB84_00415</name>
</gene>
<name>A0ABU9YT79_9RHOO</name>
<dbReference type="Gene3D" id="1.10.8.60">
    <property type="match status" value="1"/>
</dbReference>